<dbReference type="Pfam" id="PF14223">
    <property type="entry name" value="Retrotran_gag_2"/>
    <property type="match status" value="1"/>
</dbReference>
<organism evidence="1 2">
    <name type="scientific">Cuscuta campestris</name>
    <dbReference type="NCBI Taxonomy" id="132261"/>
    <lineage>
        <taxon>Eukaryota</taxon>
        <taxon>Viridiplantae</taxon>
        <taxon>Streptophyta</taxon>
        <taxon>Embryophyta</taxon>
        <taxon>Tracheophyta</taxon>
        <taxon>Spermatophyta</taxon>
        <taxon>Magnoliopsida</taxon>
        <taxon>eudicotyledons</taxon>
        <taxon>Gunneridae</taxon>
        <taxon>Pentapetalae</taxon>
        <taxon>asterids</taxon>
        <taxon>lamiids</taxon>
        <taxon>Solanales</taxon>
        <taxon>Convolvulaceae</taxon>
        <taxon>Cuscuteae</taxon>
        <taxon>Cuscuta</taxon>
        <taxon>Cuscuta subgen. Grammica</taxon>
        <taxon>Cuscuta sect. Cleistogrammica</taxon>
    </lineage>
</organism>
<proteinExistence type="predicted"/>
<gene>
    <name evidence="1" type="ORF">CCAM_LOCUS22692</name>
</gene>
<dbReference type="EMBL" id="OOIL02002225">
    <property type="protein sequence ID" value="VFQ80916.1"/>
    <property type="molecule type" value="Genomic_DNA"/>
</dbReference>
<keyword evidence="2" id="KW-1185">Reference proteome</keyword>
<accession>A0A484LYA6</accession>
<dbReference type="Proteomes" id="UP000595140">
    <property type="component" value="Unassembled WGS sequence"/>
</dbReference>
<sequence length="651" mass="72884">MVDKRLSIVDPSGSGTIDDDVFFALTLLTGCVGSGGVGISSSSALINAKVQRASDALGLLNSLDSDVLVRLVWDSSFGTGAHFKCQVNVFHAFNWTGGVTRLKHFVRFASVRRPPARESQQPQQPSRTFAAVVAVDARDSDRRPRLVPPSRAAGRRNQGRVAVANSLRFKFNSSFFEGGTQNLMGNPEGSEVVAAWMALVYFITTRWFGLHGLGCYTMTAPFAVPILSVGPMVTFPQSMTQFLNDPANLQAIQGFGQVMAMCQQNGRMSFLPGMFPFAPPSMGTLPFQTPMEAKGGRSSLLVPNAPGQTGQNLQNHGFCTEKKKLRASHMNRELYKEFYRRPPATYQKAYHTTWEFVEAETQMIESGELGKEFLQKAKEKNPQWMRSEAQGNDQENDRALMTGNVWGDQRNARECYARAVKKMMKGVYVISQEIRKGETREKIEPKAETVEIKLHPGDPSRMVRIGANLLHNLKEEITRVLQEYAGIFTWSVMDMPAIDRSIICHRLEMREGSRLDHGILAYREKRSGLVPLFRGPVEEPPGSTDFIMRACEYEMFRMKPGEKIDDMFNRFSKIINDLHALKKTYANKDLVRKILRSLTPEWRSKADAIYESIGVSNVTINGLRGNLKTYESTILTPSLDEQKNKGIALKV</sequence>
<evidence type="ECO:0000313" key="1">
    <source>
        <dbReference type="EMBL" id="VFQ80916.1"/>
    </source>
</evidence>
<evidence type="ECO:0000313" key="2">
    <source>
        <dbReference type="Proteomes" id="UP000595140"/>
    </source>
</evidence>
<protein>
    <submittedName>
        <fullName evidence="1">Uncharacterized protein</fullName>
    </submittedName>
</protein>
<dbReference type="PROSITE" id="PS51257">
    <property type="entry name" value="PROKAR_LIPOPROTEIN"/>
    <property type="match status" value="1"/>
</dbReference>
<reference evidence="1 2" key="1">
    <citation type="submission" date="2018-04" db="EMBL/GenBank/DDBJ databases">
        <authorList>
            <person name="Vogel A."/>
        </authorList>
    </citation>
    <scope>NUCLEOTIDE SEQUENCE [LARGE SCALE GENOMIC DNA]</scope>
</reference>
<name>A0A484LYA6_9ASTE</name>
<dbReference type="AlphaFoldDB" id="A0A484LYA6"/>